<accession>A0A0J7Y2C3</accession>
<name>A0A0J7Y2C3_9SPHN</name>
<sequence length="139" mass="16088">MLMQLTRDHDALRGMMGEFAHIMRTRGPEALPDIARRRIAFSQLFRDHMGREDALVVALRSGSTAAQADSVMRDHSRAMVALFLRYSDHIKDWTPAQITQDWHGYRDAVLELQQGLLDRMTWEERHLHPLMVDAPRRAA</sequence>
<dbReference type="AlphaFoldDB" id="A0A0J7Y2C3"/>
<evidence type="ECO:0000313" key="2">
    <source>
        <dbReference type="Proteomes" id="UP000052232"/>
    </source>
</evidence>
<dbReference type="Gene3D" id="1.20.120.520">
    <property type="entry name" value="nmb1532 protein domain like"/>
    <property type="match status" value="1"/>
</dbReference>
<keyword evidence="2" id="KW-1185">Reference proteome</keyword>
<dbReference type="EMBL" id="JACT01000001">
    <property type="protein sequence ID" value="KMS57867.1"/>
    <property type="molecule type" value="Genomic_DNA"/>
</dbReference>
<dbReference type="STRING" id="1420583.V473_06640"/>
<dbReference type="PATRIC" id="fig|1420583.3.peg.1336"/>
<comment type="caution">
    <text evidence="1">The sequence shown here is derived from an EMBL/GenBank/DDBJ whole genome shotgun (WGS) entry which is preliminary data.</text>
</comment>
<reference evidence="1 2" key="1">
    <citation type="journal article" date="2015" name="G3 (Bethesda)">
        <title>Insights into Ongoing Evolution of the Hexachlorocyclohexane Catabolic Pathway from Comparative Genomics of Ten Sphingomonadaceae Strains.</title>
        <authorList>
            <person name="Pearce S.L."/>
            <person name="Oakeshott J.G."/>
            <person name="Pandey G."/>
        </authorList>
    </citation>
    <scope>NUCLEOTIDE SEQUENCE [LARGE SCALE GENOMIC DNA]</scope>
    <source>
        <strain evidence="1 2">LL01</strain>
    </source>
</reference>
<evidence type="ECO:0000313" key="1">
    <source>
        <dbReference type="EMBL" id="KMS57867.1"/>
    </source>
</evidence>
<dbReference type="RefSeq" id="WP_066601666.1">
    <property type="nucleotide sequence ID" value="NZ_KQ130434.1"/>
</dbReference>
<protein>
    <recommendedName>
        <fullName evidence="3">Hemerythrin-like domain-containing protein</fullName>
    </recommendedName>
</protein>
<evidence type="ECO:0008006" key="3">
    <source>
        <dbReference type="Google" id="ProtNLM"/>
    </source>
</evidence>
<dbReference type="Proteomes" id="UP000052232">
    <property type="component" value="Unassembled WGS sequence"/>
</dbReference>
<organism evidence="1 2">
    <name type="scientific">Sphingobium cupriresistens LL01</name>
    <dbReference type="NCBI Taxonomy" id="1420583"/>
    <lineage>
        <taxon>Bacteria</taxon>
        <taxon>Pseudomonadati</taxon>
        <taxon>Pseudomonadota</taxon>
        <taxon>Alphaproteobacteria</taxon>
        <taxon>Sphingomonadales</taxon>
        <taxon>Sphingomonadaceae</taxon>
        <taxon>Sphingobium</taxon>
    </lineage>
</organism>
<proteinExistence type="predicted"/>
<gene>
    <name evidence="1" type="ORF">V473_06640</name>
</gene>